<dbReference type="EMBL" id="JBHTIW010000028">
    <property type="protein sequence ID" value="MFD0923095.1"/>
    <property type="molecule type" value="Genomic_DNA"/>
</dbReference>
<comment type="caution">
    <text evidence="1">The sequence shown here is derived from an EMBL/GenBank/DDBJ whole genome shotgun (WGS) entry which is preliminary data.</text>
</comment>
<reference evidence="2" key="1">
    <citation type="journal article" date="2019" name="Int. J. Syst. Evol. Microbiol.">
        <title>The Global Catalogue of Microorganisms (GCM) 10K type strain sequencing project: providing services to taxonomists for standard genome sequencing and annotation.</title>
        <authorList>
            <consortium name="The Broad Institute Genomics Platform"/>
            <consortium name="The Broad Institute Genome Sequencing Center for Infectious Disease"/>
            <person name="Wu L."/>
            <person name="Ma J."/>
        </authorList>
    </citation>
    <scope>NUCLEOTIDE SEQUENCE [LARGE SCALE GENOMIC DNA]</scope>
    <source>
        <strain evidence="2">CCUG 56401</strain>
    </source>
</reference>
<sequence>MSTTIRKTPTTGRRRRAVHCIGVDALLSELRRQDWALYVFGPNDGIRARSPRVITMRGELADELANLETRIFRLPAEIRDAEPEERARNPRVLARVLAAVRRL</sequence>
<organism evidence="1 2">
    <name type="scientific">Saccharopolyspora rosea</name>
    <dbReference type="NCBI Taxonomy" id="524884"/>
    <lineage>
        <taxon>Bacteria</taxon>
        <taxon>Bacillati</taxon>
        <taxon>Actinomycetota</taxon>
        <taxon>Actinomycetes</taxon>
        <taxon>Pseudonocardiales</taxon>
        <taxon>Pseudonocardiaceae</taxon>
        <taxon>Saccharopolyspora</taxon>
    </lineage>
</organism>
<protein>
    <submittedName>
        <fullName evidence="1">Uncharacterized protein</fullName>
    </submittedName>
</protein>
<name>A0ABW3FY31_9PSEU</name>
<evidence type="ECO:0000313" key="1">
    <source>
        <dbReference type="EMBL" id="MFD0923095.1"/>
    </source>
</evidence>
<keyword evidence="2" id="KW-1185">Reference proteome</keyword>
<dbReference type="RefSeq" id="WP_263252028.1">
    <property type="nucleotide sequence ID" value="NZ_BAABLT010000021.1"/>
</dbReference>
<evidence type="ECO:0000313" key="2">
    <source>
        <dbReference type="Proteomes" id="UP001597018"/>
    </source>
</evidence>
<proteinExistence type="predicted"/>
<dbReference type="Proteomes" id="UP001597018">
    <property type="component" value="Unassembled WGS sequence"/>
</dbReference>
<accession>A0ABW3FY31</accession>
<gene>
    <name evidence="1" type="ORF">ACFQ16_25395</name>
</gene>